<feature type="signal peptide" evidence="2">
    <location>
        <begin position="1"/>
        <end position="25"/>
    </location>
</feature>
<sequence length="62" mass="6516">MKKIITFAIATIAVVAGAIGVQAFATTNHDDKSPATTQSTKPDDTQRPGYSEDHTGKPGETK</sequence>
<dbReference type="AlphaFoldDB" id="A0A4R7ZU04"/>
<reference evidence="3 4" key="1">
    <citation type="submission" date="2019-03" db="EMBL/GenBank/DDBJ databases">
        <title>Genomic Encyclopedia of Type Strains, Phase III (KMG-III): the genomes of soil and plant-associated and newly described type strains.</title>
        <authorList>
            <person name="Whitman W."/>
        </authorList>
    </citation>
    <scope>NUCLEOTIDE SEQUENCE [LARGE SCALE GENOMIC DNA]</scope>
    <source>
        <strain evidence="3 4">VKM Ac-2570</strain>
    </source>
</reference>
<proteinExistence type="predicted"/>
<dbReference type="EMBL" id="SODF01000001">
    <property type="protein sequence ID" value="TDW21507.1"/>
    <property type="molecule type" value="Genomic_DNA"/>
</dbReference>
<feature type="region of interest" description="Disordered" evidence="1">
    <location>
        <begin position="25"/>
        <end position="62"/>
    </location>
</feature>
<evidence type="ECO:0000256" key="1">
    <source>
        <dbReference type="SAM" id="MobiDB-lite"/>
    </source>
</evidence>
<dbReference type="RefSeq" id="WP_134114617.1">
    <property type="nucleotide sequence ID" value="NZ_SODF01000001.1"/>
</dbReference>
<evidence type="ECO:0000313" key="3">
    <source>
        <dbReference type="EMBL" id="TDW21507.1"/>
    </source>
</evidence>
<comment type="caution">
    <text evidence="3">The sequence shown here is derived from an EMBL/GenBank/DDBJ whole genome shotgun (WGS) entry which is preliminary data.</text>
</comment>
<accession>A0A4R7ZU04</accession>
<name>A0A4R7ZU04_9ACTN</name>
<dbReference type="Proteomes" id="UP000295447">
    <property type="component" value="Unassembled WGS sequence"/>
</dbReference>
<keyword evidence="2" id="KW-0732">Signal</keyword>
<keyword evidence="4" id="KW-1185">Reference proteome</keyword>
<evidence type="ECO:0000313" key="4">
    <source>
        <dbReference type="Proteomes" id="UP000295447"/>
    </source>
</evidence>
<feature type="compositionally biased region" description="Basic and acidic residues" evidence="1">
    <location>
        <begin position="41"/>
        <end position="62"/>
    </location>
</feature>
<protein>
    <submittedName>
        <fullName evidence="3">Uncharacterized protein</fullName>
    </submittedName>
</protein>
<organism evidence="3 4">
    <name type="scientific">Kribbella kalugense</name>
    <dbReference type="NCBI Taxonomy" id="2512221"/>
    <lineage>
        <taxon>Bacteria</taxon>
        <taxon>Bacillati</taxon>
        <taxon>Actinomycetota</taxon>
        <taxon>Actinomycetes</taxon>
        <taxon>Propionibacteriales</taxon>
        <taxon>Kribbellaceae</taxon>
        <taxon>Kribbella</taxon>
    </lineage>
</organism>
<feature type="chain" id="PRO_5020882586" evidence="2">
    <location>
        <begin position="26"/>
        <end position="62"/>
    </location>
</feature>
<evidence type="ECO:0000256" key="2">
    <source>
        <dbReference type="SAM" id="SignalP"/>
    </source>
</evidence>
<gene>
    <name evidence="3" type="ORF">EV650_0332</name>
</gene>